<proteinExistence type="predicted"/>
<accession>A0A0E9R9W9</accession>
<reference evidence="1" key="1">
    <citation type="submission" date="2014-11" db="EMBL/GenBank/DDBJ databases">
        <authorList>
            <person name="Amaro Gonzalez C."/>
        </authorList>
    </citation>
    <scope>NUCLEOTIDE SEQUENCE</scope>
</reference>
<reference evidence="1" key="2">
    <citation type="journal article" date="2015" name="Fish Shellfish Immunol.">
        <title>Early steps in the European eel (Anguilla anguilla)-Vibrio vulnificus interaction in the gills: Role of the RtxA13 toxin.</title>
        <authorList>
            <person name="Callol A."/>
            <person name="Pajuelo D."/>
            <person name="Ebbesson L."/>
            <person name="Teles M."/>
            <person name="MacKenzie S."/>
            <person name="Amaro C."/>
        </authorList>
    </citation>
    <scope>NUCLEOTIDE SEQUENCE</scope>
</reference>
<sequence>MKVWRRTLECPENGTPVPCPCPVTVHCPGPGGTYRYALCSVHTSYLEIITSIAASRYSK</sequence>
<organism evidence="1">
    <name type="scientific">Anguilla anguilla</name>
    <name type="common">European freshwater eel</name>
    <name type="synonym">Muraena anguilla</name>
    <dbReference type="NCBI Taxonomy" id="7936"/>
    <lineage>
        <taxon>Eukaryota</taxon>
        <taxon>Metazoa</taxon>
        <taxon>Chordata</taxon>
        <taxon>Craniata</taxon>
        <taxon>Vertebrata</taxon>
        <taxon>Euteleostomi</taxon>
        <taxon>Actinopterygii</taxon>
        <taxon>Neopterygii</taxon>
        <taxon>Teleostei</taxon>
        <taxon>Anguilliformes</taxon>
        <taxon>Anguillidae</taxon>
        <taxon>Anguilla</taxon>
    </lineage>
</organism>
<dbReference type="EMBL" id="GBXM01083327">
    <property type="protein sequence ID" value="JAH25250.1"/>
    <property type="molecule type" value="Transcribed_RNA"/>
</dbReference>
<name>A0A0E9R9W9_ANGAN</name>
<protein>
    <submittedName>
        <fullName evidence="1">Uncharacterized protein</fullName>
    </submittedName>
</protein>
<evidence type="ECO:0000313" key="1">
    <source>
        <dbReference type="EMBL" id="JAH25250.1"/>
    </source>
</evidence>
<dbReference type="AlphaFoldDB" id="A0A0E9R9W9"/>